<reference evidence="6" key="1">
    <citation type="journal article" date="2020" name="Mol. Plant">
        <title>Functional analysis of RXLR effectors from the New Zealand kauri dieback pathogen Phytophthora agathidicida.</title>
        <authorList>
            <person name="Guo Y."/>
            <person name="Dupont P.Y."/>
            <person name="Mesarich C.H."/>
            <person name="Yang B."/>
            <person name="McDougal R.L."/>
            <person name="Panda P."/>
            <person name="Dijkwel P."/>
            <person name="Studholme D.J."/>
            <person name="Sambles C."/>
            <person name="Win J."/>
            <person name="Wang Y."/>
            <person name="Williams N.M."/>
            <person name="Bradshaw R.E."/>
        </authorList>
    </citation>
    <scope>NUCLEOTIDE SEQUENCE</scope>
    <source>
        <strain evidence="6">3770</strain>
    </source>
</reference>
<name>A0A7G4WI39_9STRA</name>
<dbReference type="InterPro" id="IPR031825">
    <property type="entry name" value="RXLR"/>
</dbReference>
<evidence type="ECO:0000256" key="1">
    <source>
        <dbReference type="ARBA" id="ARBA00004613"/>
    </source>
</evidence>
<feature type="chain" id="PRO_5029034608" description="RxLR effector protein" evidence="5">
    <location>
        <begin position="24"/>
        <end position="157"/>
    </location>
</feature>
<dbReference type="AlphaFoldDB" id="A0A7G4WI39"/>
<dbReference type="GO" id="GO:0005576">
    <property type="term" value="C:extracellular region"/>
    <property type="evidence" value="ECO:0007669"/>
    <property type="project" value="UniProtKB-SubCell"/>
</dbReference>
<evidence type="ECO:0000256" key="3">
    <source>
        <dbReference type="ARBA" id="ARBA00022525"/>
    </source>
</evidence>
<accession>A0A7G4WI39</accession>
<evidence type="ECO:0000313" key="6">
    <source>
        <dbReference type="EMBL" id="QMU24874.1"/>
    </source>
</evidence>
<comment type="subcellular location">
    <subcellularLocation>
        <location evidence="1 5">Secreted</location>
    </subcellularLocation>
</comment>
<dbReference type="EMBL" id="MT503150">
    <property type="protein sequence ID" value="QMU24874.1"/>
    <property type="molecule type" value="Genomic_DNA"/>
</dbReference>
<comment type="function">
    <text evidence="5">Effector that suppresses plant defense responses during pathogen infection.</text>
</comment>
<keyword evidence="3 5" id="KW-0964">Secreted</keyword>
<feature type="signal peptide" evidence="5">
    <location>
        <begin position="1"/>
        <end position="23"/>
    </location>
</feature>
<keyword evidence="4 5" id="KW-0732">Signal</keyword>
<evidence type="ECO:0000256" key="5">
    <source>
        <dbReference type="RuleBase" id="RU367124"/>
    </source>
</evidence>
<evidence type="ECO:0000256" key="4">
    <source>
        <dbReference type="ARBA" id="ARBA00022729"/>
    </source>
</evidence>
<comment type="similarity">
    <text evidence="2 5">Belongs to the RxLR effector family.</text>
</comment>
<dbReference type="Pfam" id="PF16810">
    <property type="entry name" value="RXLR"/>
    <property type="match status" value="1"/>
</dbReference>
<proteinExistence type="inferred from homology"/>
<protein>
    <recommendedName>
        <fullName evidence="5">RxLR effector protein</fullName>
    </recommendedName>
</protein>
<sequence length="157" mass="17823">MRFYYVALAVVATILASTNAVSADVELTQVSRTAQQIAATAPLDAVKRSLRAHKPAYGKDDSLKSTDSDDFEERGYKVKDLVQMGSLHFNVKNNVSENKLKKLIQRWEGQTMNKHQFAQKLGMRDVNNLEHMNADIFKRFESNFPVNAHPVKVNNNW</sequence>
<evidence type="ECO:0000256" key="2">
    <source>
        <dbReference type="ARBA" id="ARBA00010400"/>
    </source>
</evidence>
<comment type="domain">
    <text evidence="5">The RxLR-dEER motif acts to carry the protein into the host cell cytoplasm through binding to cell surface phosphatidylinositol-3-phosphate.</text>
</comment>
<gene>
    <name evidence="6" type="primary">PaRXLR50</name>
</gene>
<organism evidence="6">
    <name type="scientific">Phytophthora agathidicida</name>
    <dbReference type="NCBI Taxonomy" id="1642459"/>
    <lineage>
        <taxon>Eukaryota</taxon>
        <taxon>Sar</taxon>
        <taxon>Stramenopiles</taxon>
        <taxon>Oomycota</taxon>
        <taxon>Peronosporomycetes</taxon>
        <taxon>Peronosporales</taxon>
        <taxon>Peronosporaceae</taxon>
        <taxon>Phytophthora</taxon>
    </lineage>
</organism>